<comment type="catalytic activity">
    <reaction evidence="16">
        <text>(5Z,8Z,11Z,14Z)-eicosatetraenoyl-CoA + H2O = (5Z,8Z,11Z,14Z)-eicosatetraenoate + CoA + H(+)</text>
        <dbReference type="Rhea" id="RHEA:40151"/>
        <dbReference type="ChEBI" id="CHEBI:15377"/>
        <dbReference type="ChEBI" id="CHEBI:15378"/>
        <dbReference type="ChEBI" id="CHEBI:32395"/>
        <dbReference type="ChEBI" id="CHEBI:57287"/>
        <dbReference type="ChEBI" id="CHEBI:57368"/>
    </reaction>
    <physiologicalReaction direction="left-to-right" evidence="16">
        <dbReference type="Rhea" id="RHEA:40152"/>
    </physiologicalReaction>
</comment>
<proteinExistence type="inferred from homology"/>
<comment type="catalytic activity">
    <reaction evidence="24">
        <text>decanoyl-CoA + H2O = decanoate + CoA + H(+)</text>
        <dbReference type="Rhea" id="RHEA:40059"/>
        <dbReference type="ChEBI" id="CHEBI:15377"/>
        <dbReference type="ChEBI" id="CHEBI:15378"/>
        <dbReference type="ChEBI" id="CHEBI:27689"/>
        <dbReference type="ChEBI" id="CHEBI:57287"/>
        <dbReference type="ChEBI" id="CHEBI:61430"/>
    </reaction>
    <physiologicalReaction direction="left-to-right" evidence="24">
        <dbReference type="Rhea" id="RHEA:40060"/>
    </physiologicalReaction>
</comment>
<reference evidence="28" key="1">
    <citation type="journal article" date="2014" name="Front. Microbiol.">
        <title>High frequency of phylogenetically diverse reductive dehalogenase-homologous genes in deep subseafloor sedimentary metagenomes.</title>
        <authorList>
            <person name="Kawai M."/>
            <person name="Futagami T."/>
            <person name="Toyoda A."/>
            <person name="Takaki Y."/>
            <person name="Nishi S."/>
            <person name="Hori S."/>
            <person name="Arai W."/>
            <person name="Tsubouchi T."/>
            <person name="Morono Y."/>
            <person name="Uchiyama I."/>
            <person name="Ito T."/>
            <person name="Fujiyama A."/>
            <person name="Inagaki F."/>
            <person name="Takami H."/>
        </authorList>
    </citation>
    <scope>NUCLEOTIDE SEQUENCE</scope>
    <source>
        <strain evidence="28">Expedition CK06-06</strain>
    </source>
</reference>
<comment type="catalytic activity">
    <reaction evidence="17">
        <text>(9Z)-octadecenoyl-CoA + H2O = (9Z)-octadecenoate + CoA + H(+)</text>
        <dbReference type="Rhea" id="RHEA:40139"/>
        <dbReference type="ChEBI" id="CHEBI:15377"/>
        <dbReference type="ChEBI" id="CHEBI:15378"/>
        <dbReference type="ChEBI" id="CHEBI:30823"/>
        <dbReference type="ChEBI" id="CHEBI:57287"/>
        <dbReference type="ChEBI" id="CHEBI:57387"/>
    </reaction>
    <physiologicalReaction direction="left-to-right" evidence="17">
        <dbReference type="Rhea" id="RHEA:40140"/>
    </physiologicalReaction>
</comment>
<evidence type="ECO:0000256" key="20">
    <source>
        <dbReference type="ARBA" id="ARBA00040123"/>
    </source>
</evidence>
<evidence type="ECO:0000259" key="27">
    <source>
        <dbReference type="Pfam" id="PF03061"/>
    </source>
</evidence>
<dbReference type="PANTHER" id="PTHR12418:SF19">
    <property type="entry name" value="ACYL-COENZYME A THIOESTERASE THEM4"/>
    <property type="match status" value="1"/>
</dbReference>
<evidence type="ECO:0000256" key="3">
    <source>
        <dbReference type="ARBA" id="ARBA00004632"/>
    </source>
</evidence>
<keyword evidence="7" id="KW-0053">Apoptosis</keyword>
<comment type="subcellular location">
    <subcellularLocation>
        <location evidence="3">Cell projection</location>
        <location evidence="3">Ruffle membrane</location>
    </subcellularLocation>
    <subcellularLocation>
        <location evidence="1">Cytoplasm</location>
    </subcellularLocation>
    <subcellularLocation>
        <location evidence="4">Mitochondrion inner membrane</location>
        <topology evidence="4">Peripheral membrane protein</topology>
    </subcellularLocation>
    <subcellularLocation>
        <location evidence="2">Mitochondrion intermembrane space</location>
    </subcellularLocation>
</comment>
<evidence type="ECO:0000256" key="6">
    <source>
        <dbReference type="ARBA" id="ARBA00022490"/>
    </source>
</evidence>
<feature type="domain" description="Thioesterase" evidence="27">
    <location>
        <begin position="57"/>
        <end position="139"/>
    </location>
</feature>
<comment type="caution">
    <text evidence="28">The sequence shown here is derived from an EMBL/GenBank/DDBJ whole genome shotgun (WGS) entry which is preliminary data.</text>
</comment>
<evidence type="ECO:0000256" key="21">
    <source>
        <dbReference type="ARBA" id="ARBA00043210"/>
    </source>
</evidence>
<feature type="non-terminal residue" evidence="28">
    <location>
        <position position="140"/>
    </location>
</feature>
<evidence type="ECO:0000256" key="8">
    <source>
        <dbReference type="ARBA" id="ARBA00022792"/>
    </source>
</evidence>
<evidence type="ECO:0000256" key="4">
    <source>
        <dbReference type="ARBA" id="ARBA00004637"/>
    </source>
</evidence>
<evidence type="ECO:0000256" key="16">
    <source>
        <dbReference type="ARBA" id="ARBA00035852"/>
    </source>
</evidence>
<dbReference type="Gene3D" id="3.10.129.10">
    <property type="entry name" value="Hotdog Thioesterase"/>
    <property type="match status" value="1"/>
</dbReference>
<keyword evidence="12" id="KW-0443">Lipid metabolism</keyword>
<keyword evidence="13" id="KW-0496">Mitochondrion</keyword>
<dbReference type="InterPro" id="IPR052365">
    <property type="entry name" value="THEM4/THEM5_acyl-CoA_thioest"/>
</dbReference>
<evidence type="ECO:0000313" key="28">
    <source>
        <dbReference type="EMBL" id="GAH06407.1"/>
    </source>
</evidence>
<protein>
    <recommendedName>
        <fullName evidence="20">Acyl-coenzyme A thioesterase THEM4</fullName>
        <ecNumber evidence="19">3.1.2.2</ecNumber>
    </recommendedName>
    <alternativeName>
        <fullName evidence="21">Thioesterase superfamily member 4</fullName>
    </alternativeName>
</protein>
<evidence type="ECO:0000256" key="5">
    <source>
        <dbReference type="ARBA" id="ARBA00022475"/>
    </source>
</evidence>
<comment type="catalytic activity">
    <reaction evidence="25">
        <text>dodecanoyl-CoA + H2O = dodecanoate + CoA + H(+)</text>
        <dbReference type="Rhea" id="RHEA:30135"/>
        <dbReference type="ChEBI" id="CHEBI:15377"/>
        <dbReference type="ChEBI" id="CHEBI:15378"/>
        <dbReference type="ChEBI" id="CHEBI:18262"/>
        <dbReference type="ChEBI" id="CHEBI:57287"/>
        <dbReference type="ChEBI" id="CHEBI:57375"/>
    </reaction>
    <physiologicalReaction direction="left-to-right" evidence="25">
        <dbReference type="Rhea" id="RHEA:30136"/>
    </physiologicalReaction>
</comment>
<evidence type="ECO:0000256" key="26">
    <source>
        <dbReference type="ARBA" id="ARBA00048180"/>
    </source>
</evidence>
<dbReference type="GO" id="GO:0005758">
    <property type="term" value="C:mitochondrial intermembrane space"/>
    <property type="evidence" value="ECO:0007669"/>
    <property type="project" value="UniProtKB-SubCell"/>
</dbReference>
<dbReference type="GO" id="GO:0006631">
    <property type="term" value="P:fatty acid metabolic process"/>
    <property type="evidence" value="ECO:0007669"/>
    <property type="project" value="UniProtKB-KW"/>
</dbReference>
<keyword evidence="6" id="KW-0963">Cytoplasm</keyword>
<evidence type="ECO:0000256" key="17">
    <source>
        <dbReference type="ARBA" id="ARBA00037002"/>
    </source>
</evidence>
<organism evidence="28">
    <name type="scientific">marine sediment metagenome</name>
    <dbReference type="NCBI Taxonomy" id="412755"/>
    <lineage>
        <taxon>unclassified sequences</taxon>
        <taxon>metagenomes</taxon>
        <taxon>ecological metagenomes</taxon>
    </lineage>
</organism>
<comment type="catalytic activity">
    <reaction evidence="26">
        <text>tetradecanoyl-CoA + H2O = tetradecanoate + CoA + H(+)</text>
        <dbReference type="Rhea" id="RHEA:40119"/>
        <dbReference type="ChEBI" id="CHEBI:15377"/>
        <dbReference type="ChEBI" id="CHEBI:15378"/>
        <dbReference type="ChEBI" id="CHEBI:30807"/>
        <dbReference type="ChEBI" id="CHEBI:57287"/>
        <dbReference type="ChEBI" id="CHEBI:57385"/>
    </reaction>
    <physiologicalReaction direction="left-to-right" evidence="26">
        <dbReference type="Rhea" id="RHEA:40120"/>
    </physiologicalReaction>
</comment>
<keyword evidence="8" id="KW-0999">Mitochondrion inner membrane</keyword>
<dbReference type="GO" id="GO:0016787">
    <property type="term" value="F:hydrolase activity"/>
    <property type="evidence" value="ECO:0007669"/>
    <property type="project" value="UniProtKB-KW"/>
</dbReference>
<evidence type="ECO:0000256" key="18">
    <source>
        <dbReference type="ARBA" id="ARBA00038456"/>
    </source>
</evidence>
<dbReference type="CDD" id="cd03443">
    <property type="entry name" value="PaaI_thioesterase"/>
    <property type="match status" value="1"/>
</dbReference>
<dbReference type="GO" id="GO:0005743">
    <property type="term" value="C:mitochondrial inner membrane"/>
    <property type="evidence" value="ECO:0007669"/>
    <property type="project" value="UniProtKB-SubCell"/>
</dbReference>
<keyword evidence="15" id="KW-0966">Cell projection</keyword>
<evidence type="ECO:0000256" key="7">
    <source>
        <dbReference type="ARBA" id="ARBA00022703"/>
    </source>
</evidence>
<evidence type="ECO:0000256" key="25">
    <source>
        <dbReference type="ARBA" id="ARBA00048074"/>
    </source>
</evidence>
<sequence>MTEKKAIQDFYSDQMSYCYGCGRLNDLGMKLKSYWNEKEETSTLTYKPKSHYTAFPGFTYGGLIASLIDCHGTGTAAAAAYSSEGRKMGTNPELRYVTASLHVNYIKPTPIDQELVLIGKPKEIKGKKVIVEVKLFAAEE</sequence>
<evidence type="ECO:0000256" key="24">
    <source>
        <dbReference type="ARBA" id="ARBA00047969"/>
    </source>
</evidence>
<keyword evidence="14" id="KW-0472">Membrane</keyword>
<evidence type="ECO:0000256" key="2">
    <source>
        <dbReference type="ARBA" id="ARBA00004569"/>
    </source>
</evidence>
<name>X1CFF4_9ZZZZ</name>
<accession>X1CFF4</accession>
<evidence type="ECO:0000256" key="1">
    <source>
        <dbReference type="ARBA" id="ARBA00004496"/>
    </source>
</evidence>
<evidence type="ECO:0000256" key="10">
    <source>
        <dbReference type="ARBA" id="ARBA00022832"/>
    </source>
</evidence>
<keyword evidence="5" id="KW-1003">Cell membrane</keyword>
<dbReference type="GO" id="GO:0006915">
    <property type="term" value="P:apoptotic process"/>
    <property type="evidence" value="ECO:0007669"/>
    <property type="project" value="UniProtKB-KW"/>
</dbReference>
<keyword evidence="9" id="KW-0378">Hydrolase</keyword>
<evidence type="ECO:0000256" key="23">
    <source>
        <dbReference type="ARBA" id="ARBA00047734"/>
    </source>
</evidence>
<evidence type="ECO:0000256" key="9">
    <source>
        <dbReference type="ARBA" id="ARBA00022801"/>
    </source>
</evidence>
<dbReference type="EC" id="3.1.2.2" evidence="19"/>
<evidence type="ECO:0000256" key="22">
    <source>
        <dbReference type="ARBA" id="ARBA00047588"/>
    </source>
</evidence>
<comment type="similarity">
    <text evidence="18">Belongs to the THEM4/THEM5 thioesterase family.</text>
</comment>
<gene>
    <name evidence="28" type="ORF">S01H4_57287</name>
</gene>
<evidence type="ECO:0000256" key="15">
    <source>
        <dbReference type="ARBA" id="ARBA00023273"/>
    </source>
</evidence>
<evidence type="ECO:0000256" key="11">
    <source>
        <dbReference type="ARBA" id="ARBA00022946"/>
    </source>
</evidence>
<comment type="catalytic activity">
    <reaction evidence="23">
        <text>hexadecanoyl-CoA + H2O = hexadecanoate + CoA + H(+)</text>
        <dbReference type="Rhea" id="RHEA:16645"/>
        <dbReference type="ChEBI" id="CHEBI:7896"/>
        <dbReference type="ChEBI" id="CHEBI:15377"/>
        <dbReference type="ChEBI" id="CHEBI:15378"/>
        <dbReference type="ChEBI" id="CHEBI:57287"/>
        <dbReference type="ChEBI" id="CHEBI:57379"/>
        <dbReference type="EC" id="3.1.2.2"/>
    </reaction>
    <physiologicalReaction direction="left-to-right" evidence="23">
        <dbReference type="Rhea" id="RHEA:16646"/>
    </physiologicalReaction>
</comment>
<evidence type="ECO:0000256" key="12">
    <source>
        <dbReference type="ARBA" id="ARBA00023098"/>
    </source>
</evidence>
<dbReference type="SUPFAM" id="SSF54637">
    <property type="entry name" value="Thioesterase/thiol ester dehydrase-isomerase"/>
    <property type="match status" value="1"/>
</dbReference>
<keyword evidence="11" id="KW-0809">Transit peptide</keyword>
<dbReference type="AlphaFoldDB" id="X1CFF4"/>
<comment type="catalytic activity">
    <reaction evidence="22">
        <text>octanoyl-CoA + H2O = octanoate + CoA + H(+)</text>
        <dbReference type="Rhea" id="RHEA:30143"/>
        <dbReference type="ChEBI" id="CHEBI:15377"/>
        <dbReference type="ChEBI" id="CHEBI:15378"/>
        <dbReference type="ChEBI" id="CHEBI:25646"/>
        <dbReference type="ChEBI" id="CHEBI:57287"/>
        <dbReference type="ChEBI" id="CHEBI:57386"/>
    </reaction>
    <physiologicalReaction direction="left-to-right" evidence="22">
        <dbReference type="Rhea" id="RHEA:30144"/>
    </physiologicalReaction>
</comment>
<dbReference type="GO" id="GO:0032587">
    <property type="term" value="C:ruffle membrane"/>
    <property type="evidence" value="ECO:0007669"/>
    <property type="project" value="UniProtKB-SubCell"/>
</dbReference>
<evidence type="ECO:0000256" key="14">
    <source>
        <dbReference type="ARBA" id="ARBA00023136"/>
    </source>
</evidence>
<evidence type="ECO:0000256" key="19">
    <source>
        <dbReference type="ARBA" id="ARBA00038848"/>
    </source>
</evidence>
<evidence type="ECO:0000256" key="13">
    <source>
        <dbReference type="ARBA" id="ARBA00023128"/>
    </source>
</evidence>
<dbReference type="Pfam" id="PF03061">
    <property type="entry name" value="4HBT"/>
    <property type="match status" value="1"/>
</dbReference>
<dbReference type="PANTHER" id="PTHR12418">
    <property type="entry name" value="ACYL-COENZYME A THIOESTERASE THEM4"/>
    <property type="match status" value="1"/>
</dbReference>
<dbReference type="EMBL" id="BART01033303">
    <property type="protein sequence ID" value="GAH06407.1"/>
    <property type="molecule type" value="Genomic_DNA"/>
</dbReference>
<keyword evidence="10" id="KW-0276">Fatty acid metabolism</keyword>
<dbReference type="InterPro" id="IPR006683">
    <property type="entry name" value="Thioestr_dom"/>
</dbReference>
<dbReference type="InterPro" id="IPR029069">
    <property type="entry name" value="HotDog_dom_sf"/>
</dbReference>